<dbReference type="Proteomes" id="UP000239724">
    <property type="component" value="Unassembled WGS sequence"/>
</dbReference>
<dbReference type="PANTHER" id="PTHR43316:SF3">
    <property type="entry name" value="HALOACID DEHALOGENASE, TYPE II (AFU_ORTHOLOGUE AFUA_2G07750)-RELATED"/>
    <property type="match status" value="1"/>
</dbReference>
<dbReference type="OrthoDB" id="9797416at2"/>
<organism evidence="3 4">
    <name type="scientific">Rhodopila globiformis</name>
    <name type="common">Rhodopseudomonas globiformis</name>
    <dbReference type="NCBI Taxonomy" id="1071"/>
    <lineage>
        <taxon>Bacteria</taxon>
        <taxon>Pseudomonadati</taxon>
        <taxon>Pseudomonadota</taxon>
        <taxon>Alphaproteobacteria</taxon>
        <taxon>Acetobacterales</taxon>
        <taxon>Acetobacteraceae</taxon>
        <taxon>Rhodopila</taxon>
    </lineage>
</organism>
<dbReference type="PANTHER" id="PTHR43316">
    <property type="entry name" value="HYDROLASE, HALOACID DELAHOGENASE-RELATED"/>
    <property type="match status" value="1"/>
</dbReference>
<keyword evidence="4" id="KW-1185">Reference proteome</keyword>
<dbReference type="SUPFAM" id="SSF56784">
    <property type="entry name" value="HAD-like"/>
    <property type="match status" value="1"/>
</dbReference>
<reference evidence="3 4" key="1">
    <citation type="journal article" date="2018" name="Arch. Microbiol.">
        <title>New insights into the metabolic potential of the phototrophic purple bacterium Rhodopila globiformis DSM 161(T) from its draft genome sequence and evidence for a vanadium-dependent nitrogenase.</title>
        <authorList>
            <person name="Imhoff J.F."/>
            <person name="Rahn T."/>
            <person name="Kunzel S."/>
            <person name="Neulinger S.C."/>
        </authorList>
    </citation>
    <scope>NUCLEOTIDE SEQUENCE [LARGE SCALE GENOMIC DNA]</scope>
    <source>
        <strain evidence="3 4">DSM 161</strain>
    </source>
</reference>
<accession>A0A2S6N145</accession>
<dbReference type="GO" id="GO:0016787">
    <property type="term" value="F:hydrolase activity"/>
    <property type="evidence" value="ECO:0007669"/>
    <property type="project" value="UniProtKB-KW"/>
</dbReference>
<dbReference type="InterPro" id="IPR006439">
    <property type="entry name" value="HAD-SF_hydro_IA"/>
</dbReference>
<dbReference type="NCBIfam" id="TIGR01549">
    <property type="entry name" value="HAD-SF-IA-v1"/>
    <property type="match status" value="1"/>
</dbReference>
<dbReference type="SFLD" id="SFLDS00003">
    <property type="entry name" value="Haloacid_Dehalogenase"/>
    <property type="match status" value="1"/>
</dbReference>
<evidence type="ECO:0000313" key="3">
    <source>
        <dbReference type="EMBL" id="PPQ28347.1"/>
    </source>
</evidence>
<name>A0A2S6N145_RHOGL</name>
<gene>
    <name evidence="3" type="ORF">CCS01_24915</name>
</gene>
<dbReference type="InterPro" id="IPR023214">
    <property type="entry name" value="HAD_sf"/>
</dbReference>
<sequence>MPIRAVCFDVGETLIDETRHWLEWAAFLGVPAMTLFTAIGVIMERGEPLRRIFDIFKPGMDPGLARKLRTAAGWTYDFIAADLYPDVIPCLGDLRARGYKVLIAGNQPVEAEAALARLVPADVIASSGGWGISKPDPAFFAKVIETAGEPAGTIAYVGDRLDNDVLPSLAAGMKAVFLRRGPWGWMHAEKPEIAQAHLRLDSLHDLADRLAGL</sequence>
<protein>
    <recommendedName>
        <fullName evidence="5">Haloacid dehalogenase</fullName>
    </recommendedName>
</protein>
<comment type="caution">
    <text evidence="3">The sequence shown here is derived from an EMBL/GenBank/DDBJ whole genome shotgun (WGS) entry which is preliminary data.</text>
</comment>
<evidence type="ECO:0000256" key="2">
    <source>
        <dbReference type="SAM" id="Phobius"/>
    </source>
</evidence>
<dbReference type="EMBL" id="NHRY01000245">
    <property type="protein sequence ID" value="PPQ28347.1"/>
    <property type="molecule type" value="Genomic_DNA"/>
</dbReference>
<evidence type="ECO:0008006" key="5">
    <source>
        <dbReference type="Google" id="ProtNLM"/>
    </source>
</evidence>
<proteinExistence type="predicted"/>
<dbReference type="InterPro" id="IPR036412">
    <property type="entry name" value="HAD-like_sf"/>
</dbReference>
<evidence type="ECO:0000313" key="4">
    <source>
        <dbReference type="Proteomes" id="UP000239724"/>
    </source>
</evidence>
<dbReference type="Pfam" id="PF00702">
    <property type="entry name" value="Hydrolase"/>
    <property type="match status" value="1"/>
</dbReference>
<keyword evidence="2" id="KW-1133">Transmembrane helix</keyword>
<evidence type="ECO:0000256" key="1">
    <source>
        <dbReference type="ARBA" id="ARBA00022801"/>
    </source>
</evidence>
<dbReference type="Gene3D" id="3.40.50.1000">
    <property type="entry name" value="HAD superfamily/HAD-like"/>
    <property type="match status" value="1"/>
</dbReference>
<keyword evidence="1" id="KW-0378">Hydrolase</keyword>
<dbReference type="SFLD" id="SFLDG01129">
    <property type="entry name" value="C1.5:_HAD__Beta-PGM__Phosphata"/>
    <property type="match status" value="1"/>
</dbReference>
<dbReference type="InterPro" id="IPR051540">
    <property type="entry name" value="S-2-haloacid_dehalogenase"/>
</dbReference>
<keyword evidence="2" id="KW-0812">Transmembrane</keyword>
<feature type="transmembrane region" description="Helical" evidence="2">
    <location>
        <begin position="24"/>
        <end position="43"/>
    </location>
</feature>
<dbReference type="RefSeq" id="WP_104521523.1">
    <property type="nucleotide sequence ID" value="NZ_NHRY01000245.1"/>
</dbReference>
<keyword evidence="2" id="KW-0472">Membrane</keyword>
<dbReference type="AlphaFoldDB" id="A0A2S6N145"/>